<feature type="compositionally biased region" description="Low complexity" evidence="1">
    <location>
        <begin position="176"/>
        <end position="197"/>
    </location>
</feature>
<organism evidence="3 4">
    <name type="scientific">Steinernema glaseri</name>
    <dbReference type="NCBI Taxonomy" id="37863"/>
    <lineage>
        <taxon>Eukaryota</taxon>
        <taxon>Metazoa</taxon>
        <taxon>Ecdysozoa</taxon>
        <taxon>Nematoda</taxon>
        <taxon>Chromadorea</taxon>
        <taxon>Rhabditida</taxon>
        <taxon>Tylenchina</taxon>
        <taxon>Panagrolaimomorpha</taxon>
        <taxon>Strongyloidoidea</taxon>
        <taxon>Steinernematidae</taxon>
        <taxon>Steinernema</taxon>
    </lineage>
</organism>
<evidence type="ECO:0000313" key="4">
    <source>
        <dbReference type="WBParaSite" id="L893_g7225.t1"/>
    </source>
</evidence>
<evidence type="ECO:0000313" key="3">
    <source>
        <dbReference type="Proteomes" id="UP000095287"/>
    </source>
</evidence>
<feature type="compositionally biased region" description="Polar residues" evidence="1">
    <location>
        <begin position="137"/>
        <end position="175"/>
    </location>
</feature>
<name>A0A1I8AM87_9BILA</name>
<feature type="compositionally biased region" description="Basic and acidic residues" evidence="1">
    <location>
        <begin position="91"/>
        <end position="121"/>
    </location>
</feature>
<feature type="region of interest" description="Disordered" evidence="1">
    <location>
        <begin position="79"/>
        <end position="311"/>
    </location>
</feature>
<dbReference type="AlphaFoldDB" id="A0A1I8AM87"/>
<feature type="compositionally biased region" description="Polar residues" evidence="1">
    <location>
        <begin position="198"/>
        <end position="207"/>
    </location>
</feature>
<sequence length="330" mass="36417">MSNPVPLFALVLFAHGVAGSFFFDDRSRSSYEDRWEDDLPLRGGLRRYQQHHVQDREREEFEGEVIELLADDMMDRLNNDHRDRHHRTHGKDRGPGGRIHEDSRGRDLSEDVHTTTKDPPRTHRTTRRSTKQGGRYQDTSTHDTLSPPSVTMSTVEHIPTTSRNDQDLPSSRTSQTTSIPLTRSSRLRIRTTPTLSSMVTPARSTPSVIGASSDPDDPEGDPTTESTDPPFIARDPLLLAALNGTEGDGTDSGDDDDPPFAARDPPVLAALNGTEGDGNNSGDVNLPDKLSATPNATDLLSTPSPETTKESSYGEWILELIYVFVPKVVI</sequence>
<protein>
    <submittedName>
        <fullName evidence="4">Secreted protein</fullName>
    </submittedName>
</protein>
<evidence type="ECO:0000256" key="2">
    <source>
        <dbReference type="SAM" id="SignalP"/>
    </source>
</evidence>
<dbReference type="Proteomes" id="UP000095287">
    <property type="component" value="Unplaced"/>
</dbReference>
<feature type="chain" id="PRO_5009314871" evidence="2">
    <location>
        <begin position="20"/>
        <end position="330"/>
    </location>
</feature>
<evidence type="ECO:0000256" key="1">
    <source>
        <dbReference type="SAM" id="MobiDB-lite"/>
    </source>
</evidence>
<keyword evidence="3" id="KW-1185">Reference proteome</keyword>
<reference evidence="4" key="1">
    <citation type="submission" date="2016-11" db="UniProtKB">
        <authorList>
            <consortium name="WormBaseParasite"/>
        </authorList>
    </citation>
    <scope>IDENTIFICATION</scope>
</reference>
<feature type="compositionally biased region" description="Acidic residues" evidence="1">
    <location>
        <begin position="248"/>
        <end position="258"/>
    </location>
</feature>
<proteinExistence type="predicted"/>
<dbReference type="WBParaSite" id="L893_g7225.t1">
    <property type="protein sequence ID" value="L893_g7225.t1"/>
    <property type="gene ID" value="L893_g7225"/>
</dbReference>
<feature type="signal peptide" evidence="2">
    <location>
        <begin position="1"/>
        <end position="19"/>
    </location>
</feature>
<accession>A0A1I8AM87</accession>
<keyword evidence="2" id="KW-0732">Signal</keyword>